<proteinExistence type="predicted"/>
<dbReference type="Proteomes" id="UP001056120">
    <property type="component" value="Linkage Group LG08"/>
</dbReference>
<reference evidence="2" key="1">
    <citation type="journal article" date="2022" name="Mol. Ecol. Resour.">
        <title>The genomes of chicory, endive, great burdock and yacon provide insights into Asteraceae palaeo-polyploidization history and plant inulin production.</title>
        <authorList>
            <person name="Fan W."/>
            <person name="Wang S."/>
            <person name="Wang H."/>
            <person name="Wang A."/>
            <person name="Jiang F."/>
            <person name="Liu H."/>
            <person name="Zhao H."/>
            <person name="Xu D."/>
            <person name="Zhang Y."/>
        </authorList>
    </citation>
    <scope>NUCLEOTIDE SEQUENCE [LARGE SCALE GENOMIC DNA]</scope>
    <source>
        <strain evidence="2">cv. Yunnan</strain>
    </source>
</reference>
<dbReference type="EMBL" id="CM042025">
    <property type="protein sequence ID" value="KAI3807172.1"/>
    <property type="molecule type" value="Genomic_DNA"/>
</dbReference>
<comment type="caution">
    <text evidence="1">The sequence shown here is derived from an EMBL/GenBank/DDBJ whole genome shotgun (WGS) entry which is preliminary data.</text>
</comment>
<evidence type="ECO:0000313" key="1">
    <source>
        <dbReference type="EMBL" id="KAI3807172.1"/>
    </source>
</evidence>
<accession>A0ACB9IGI0</accession>
<sequence>MNTSKGTEFINEEGGVEIKVDSVDKPVKKEMKVTHVIDSESRDPASEYVNPGEALSSRVDSAKPVSSKQDN</sequence>
<evidence type="ECO:0000313" key="2">
    <source>
        <dbReference type="Proteomes" id="UP001056120"/>
    </source>
</evidence>
<protein>
    <submittedName>
        <fullName evidence="1">Uncharacterized protein</fullName>
    </submittedName>
</protein>
<name>A0ACB9IGI0_9ASTR</name>
<reference evidence="1 2" key="2">
    <citation type="journal article" date="2022" name="Mol. Ecol. Resour.">
        <title>The genomes of chicory, endive, great burdock and yacon provide insights into Asteraceae paleo-polyploidization history and plant inulin production.</title>
        <authorList>
            <person name="Fan W."/>
            <person name="Wang S."/>
            <person name="Wang H."/>
            <person name="Wang A."/>
            <person name="Jiang F."/>
            <person name="Liu H."/>
            <person name="Zhao H."/>
            <person name="Xu D."/>
            <person name="Zhang Y."/>
        </authorList>
    </citation>
    <scope>NUCLEOTIDE SEQUENCE [LARGE SCALE GENOMIC DNA]</scope>
    <source>
        <strain evidence="2">cv. Yunnan</strain>
        <tissue evidence="1">Leaves</tissue>
    </source>
</reference>
<keyword evidence="2" id="KW-1185">Reference proteome</keyword>
<organism evidence="1 2">
    <name type="scientific">Smallanthus sonchifolius</name>
    <dbReference type="NCBI Taxonomy" id="185202"/>
    <lineage>
        <taxon>Eukaryota</taxon>
        <taxon>Viridiplantae</taxon>
        <taxon>Streptophyta</taxon>
        <taxon>Embryophyta</taxon>
        <taxon>Tracheophyta</taxon>
        <taxon>Spermatophyta</taxon>
        <taxon>Magnoliopsida</taxon>
        <taxon>eudicotyledons</taxon>
        <taxon>Gunneridae</taxon>
        <taxon>Pentapetalae</taxon>
        <taxon>asterids</taxon>
        <taxon>campanulids</taxon>
        <taxon>Asterales</taxon>
        <taxon>Asteraceae</taxon>
        <taxon>Asteroideae</taxon>
        <taxon>Heliantheae alliance</taxon>
        <taxon>Millerieae</taxon>
        <taxon>Smallanthus</taxon>
    </lineage>
</organism>
<gene>
    <name evidence="1" type="ORF">L1987_23096</name>
</gene>